<dbReference type="InterPro" id="IPR036034">
    <property type="entry name" value="PDZ_sf"/>
</dbReference>
<reference evidence="13 14" key="1">
    <citation type="submission" date="2020-11" db="EMBL/GenBank/DDBJ databases">
        <title>Actinomyces sp. ZJ750.</title>
        <authorList>
            <person name="Zhou J."/>
        </authorList>
    </citation>
    <scope>NUCLEOTIDE SEQUENCE [LARGE SCALE GENOMIC DNA]</scope>
    <source>
        <strain evidence="13 14">ZJ750</strain>
    </source>
</reference>
<dbReference type="SUPFAM" id="SSF50156">
    <property type="entry name" value="PDZ domain-like"/>
    <property type="match status" value="1"/>
</dbReference>
<evidence type="ECO:0000256" key="3">
    <source>
        <dbReference type="ARBA" id="ARBA00007931"/>
    </source>
</evidence>
<dbReference type="KEGG" id="arep:ID810_04795"/>
<sequence>MSATLAYALGVLALVVGIALSVALHELGHMLPAKAFGVKVPEYFIGFGPRLWSFRRGGTEYGVKAIWLGGYVRLLGMLPPARPDRPDKPGSMVAEAREESLTELGPDEQHRAFYRLSVPRKLIVMAGGILTNLVLGVLLLAVALGVVGQPGYTATVATVTTCVSADVESAVECTDTDPVSPAQAAGFEPGDRLLTWAGAPLATWEDVQAAILASGTGPREVVVERDGQQLTLTVSAVEIERTVYDEAGHPVTAEDGTVVTRLRPYVGLSPTLGTVRVPAGEVAGQVALAVSKTLGAIVTIPAGLYHAVLAGVGAEERNPEGLISLVGVGRIAGEVSAAGAGTGHIPFSVRLFTMLSLLGSLNLALFAFNLVPLLPLDGGHVAGACWEGLRRTWARASGRADPGYADTARMLPVGQVVFGLLIVMAVLLIWVDLVAPL</sequence>
<dbReference type="InterPro" id="IPR008915">
    <property type="entry name" value="Peptidase_M50"/>
</dbReference>
<dbReference type="CDD" id="cd06163">
    <property type="entry name" value="S2P-M50_PDZ_RseP-like"/>
    <property type="match status" value="1"/>
</dbReference>
<accession>A0A7T0LN56</accession>
<dbReference type="Proteomes" id="UP000594637">
    <property type="component" value="Chromosome"/>
</dbReference>
<evidence type="ECO:0000256" key="10">
    <source>
        <dbReference type="ARBA" id="ARBA00023136"/>
    </source>
</evidence>
<dbReference type="PANTHER" id="PTHR42837">
    <property type="entry name" value="REGULATOR OF SIGMA-E PROTEASE RSEP"/>
    <property type="match status" value="1"/>
</dbReference>
<dbReference type="GO" id="GO:0004222">
    <property type="term" value="F:metalloendopeptidase activity"/>
    <property type="evidence" value="ECO:0007669"/>
    <property type="project" value="InterPro"/>
</dbReference>
<dbReference type="EMBL" id="CP063989">
    <property type="protein sequence ID" value="QPL06228.1"/>
    <property type="molecule type" value="Genomic_DNA"/>
</dbReference>
<evidence type="ECO:0000256" key="7">
    <source>
        <dbReference type="ARBA" id="ARBA00022833"/>
    </source>
</evidence>
<name>A0A7T0LN56_9ACTO</name>
<dbReference type="PANTHER" id="PTHR42837:SF2">
    <property type="entry name" value="MEMBRANE METALLOPROTEASE ARASP2, CHLOROPLASTIC-RELATED"/>
    <property type="match status" value="1"/>
</dbReference>
<proteinExistence type="inferred from homology"/>
<evidence type="ECO:0000313" key="14">
    <source>
        <dbReference type="Proteomes" id="UP000594637"/>
    </source>
</evidence>
<dbReference type="Pfam" id="PF02163">
    <property type="entry name" value="Peptidase_M50"/>
    <property type="match status" value="1"/>
</dbReference>
<gene>
    <name evidence="13" type="ORF">ID810_04795</name>
</gene>
<feature type="transmembrane region" description="Helical" evidence="11">
    <location>
        <begin position="122"/>
        <end position="147"/>
    </location>
</feature>
<keyword evidence="6" id="KW-0378">Hydrolase</keyword>
<evidence type="ECO:0000256" key="8">
    <source>
        <dbReference type="ARBA" id="ARBA00022989"/>
    </source>
</evidence>
<evidence type="ECO:0000256" key="2">
    <source>
        <dbReference type="ARBA" id="ARBA00004141"/>
    </source>
</evidence>
<evidence type="ECO:0000256" key="6">
    <source>
        <dbReference type="ARBA" id="ARBA00022801"/>
    </source>
</evidence>
<organism evidence="13 14">
    <name type="scientific">Actinomyces respiraculi</name>
    <dbReference type="NCBI Taxonomy" id="2744574"/>
    <lineage>
        <taxon>Bacteria</taxon>
        <taxon>Bacillati</taxon>
        <taxon>Actinomycetota</taxon>
        <taxon>Actinomycetes</taxon>
        <taxon>Actinomycetales</taxon>
        <taxon>Actinomycetaceae</taxon>
        <taxon>Actinomyces</taxon>
    </lineage>
</organism>
<feature type="domain" description="Peptidase M50" evidence="12">
    <location>
        <begin position="14"/>
        <end position="393"/>
    </location>
</feature>
<dbReference type="GO" id="GO:0006508">
    <property type="term" value="P:proteolysis"/>
    <property type="evidence" value="ECO:0007669"/>
    <property type="project" value="UniProtKB-KW"/>
</dbReference>
<evidence type="ECO:0000256" key="4">
    <source>
        <dbReference type="ARBA" id="ARBA00022670"/>
    </source>
</evidence>
<dbReference type="GO" id="GO:0016020">
    <property type="term" value="C:membrane"/>
    <property type="evidence" value="ECO:0007669"/>
    <property type="project" value="UniProtKB-SubCell"/>
</dbReference>
<evidence type="ECO:0000256" key="1">
    <source>
        <dbReference type="ARBA" id="ARBA00001947"/>
    </source>
</evidence>
<keyword evidence="5 11" id="KW-0812">Transmembrane</keyword>
<comment type="cofactor">
    <cofactor evidence="1">
        <name>Zn(2+)</name>
        <dbReference type="ChEBI" id="CHEBI:29105"/>
    </cofactor>
</comment>
<comment type="similarity">
    <text evidence="3">Belongs to the peptidase M50B family.</text>
</comment>
<feature type="transmembrane region" description="Helical" evidence="11">
    <location>
        <begin position="416"/>
        <end position="435"/>
    </location>
</feature>
<feature type="transmembrane region" description="Helical" evidence="11">
    <location>
        <begin position="351"/>
        <end position="371"/>
    </location>
</feature>
<keyword evidence="14" id="KW-1185">Reference proteome</keyword>
<evidence type="ECO:0000313" key="13">
    <source>
        <dbReference type="EMBL" id="QPL06228.1"/>
    </source>
</evidence>
<comment type="subcellular location">
    <subcellularLocation>
        <location evidence="2">Membrane</location>
        <topology evidence="2">Multi-pass membrane protein</topology>
    </subcellularLocation>
</comment>
<keyword evidence="9" id="KW-0482">Metalloprotease</keyword>
<dbReference type="RefSeq" id="WP_166857660.1">
    <property type="nucleotide sequence ID" value="NZ_CP063989.1"/>
</dbReference>
<keyword evidence="8 11" id="KW-1133">Transmembrane helix</keyword>
<evidence type="ECO:0000256" key="5">
    <source>
        <dbReference type="ARBA" id="ARBA00022692"/>
    </source>
</evidence>
<dbReference type="InterPro" id="IPR004387">
    <property type="entry name" value="Pept_M50_Zn"/>
</dbReference>
<evidence type="ECO:0000256" key="9">
    <source>
        <dbReference type="ARBA" id="ARBA00023049"/>
    </source>
</evidence>
<evidence type="ECO:0000259" key="12">
    <source>
        <dbReference type="Pfam" id="PF02163"/>
    </source>
</evidence>
<dbReference type="Gene3D" id="2.30.42.10">
    <property type="match status" value="1"/>
</dbReference>
<keyword evidence="7" id="KW-0862">Zinc</keyword>
<keyword evidence="10 11" id="KW-0472">Membrane</keyword>
<keyword evidence="4 13" id="KW-0645">Protease</keyword>
<dbReference type="AlphaFoldDB" id="A0A7T0LN56"/>
<protein>
    <submittedName>
        <fullName evidence="13">Site-2 protease family protein</fullName>
    </submittedName>
</protein>
<evidence type="ECO:0000256" key="11">
    <source>
        <dbReference type="SAM" id="Phobius"/>
    </source>
</evidence>